<keyword evidence="1" id="KW-0328">Glycosyltransferase</keyword>
<dbReference type="EMBL" id="CABFKI010000003">
    <property type="protein sequence ID" value="VTU06818.1"/>
    <property type="molecule type" value="Genomic_DNA"/>
</dbReference>
<evidence type="ECO:0000313" key="4">
    <source>
        <dbReference type="EMBL" id="VTU06818.1"/>
    </source>
</evidence>
<dbReference type="InterPro" id="IPR002495">
    <property type="entry name" value="Glyco_trans_8"/>
</dbReference>
<dbReference type="SUPFAM" id="SSF53448">
    <property type="entry name" value="Nucleotide-diphospho-sugar transferases"/>
    <property type="match status" value="1"/>
</dbReference>
<dbReference type="Proteomes" id="UP000308167">
    <property type="component" value="Unassembled WGS sequence"/>
</dbReference>
<dbReference type="PANTHER" id="PTHR13778:SF47">
    <property type="entry name" value="LIPOPOLYSACCHARIDE 1,3-GALACTOSYLTRANSFERASE"/>
    <property type="match status" value="1"/>
</dbReference>
<gene>
    <name evidence="4" type="primary">gspA_1</name>
    <name evidence="4" type="ORF">SAMEA1410922_00562</name>
</gene>
<dbReference type="Gene3D" id="3.90.550.10">
    <property type="entry name" value="Spore Coat Polysaccharide Biosynthesis Protein SpsA, Chain A"/>
    <property type="match status" value="1"/>
</dbReference>
<evidence type="ECO:0000256" key="3">
    <source>
        <dbReference type="ARBA" id="ARBA00022723"/>
    </source>
</evidence>
<accession>A0ABY6TI17</accession>
<sequence length="169" mass="20174">MLYLDSDLVVNGSLEFLFDIDLTDYFVAGSLDDLAHNFYQNEGMFNAGVLLINTKLWHEQNIPQLALNITDKYSEELRDGDQEVLNLLFKGKWLELNNNINYLVGAEYLYNKNDLSHFIHRPANIPLILHFNTAYKPWLIINDLPFREYYWYYYRLTFEQIIQKHKQEI</sequence>
<evidence type="ECO:0000256" key="2">
    <source>
        <dbReference type="ARBA" id="ARBA00022679"/>
    </source>
</evidence>
<evidence type="ECO:0000256" key="1">
    <source>
        <dbReference type="ARBA" id="ARBA00022676"/>
    </source>
</evidence>
<keyword evidence="5" id="KW-1185">Reference proteome</keyword>
<proteinExistence type="predicted"/>
<name>A0ABY6TI17_9PAST</name>
<comment type="caution">
    <text evidence="4">The sequence shown here is derived from an EMBL/GenBank/DDBJ whole genome shotgun (WGS) entry which is preliminary data.</text>
</comment>
<evidence type="ECO:0000313" key="5">
    <source>
        <dbReference type="Proteomes" id="UP000308167"/>
    </source>
</evidence>
<reference evidence="4 5" key="1">
    <citation type="submission" date="2019-05" db="EMBL/GenBank/DDBJ databases">
        <authorList>
            <consortium name="Pathogen Informatics"/>
        </authorList>
    </citation>
    <scope>NUCLEOTIDE SEQUENCE [LARGE SCALE GENOMIC DNA]</scope>
    <source>
        <strain evidence="4 5">NM319</strain>
    </source>
</reference>
<keyword evidence="3" id="KW-0479">Metal-binding</keyword>
<dbReference type="PANTHER" id="PTHR13778">
    <property type="entry name" value="GLYCOSYLTRANSFERASE 8 DOMAIN-CONTAINING PROTEIN"/>
    <property type="match status" value="1"/>
</dbReference>
<keyword evidence="2 4" id="KW-0808">Transferase</keyword>
<dbReference type="Pfam" id="PF01501">
    <property type="entry name" value="Glyco_transf_8"/>
    <property type="match status" value="1"/>
</dbReference>
<dbReference type="InterPro" id="IPR050748">
    <property type="entry name" value="Glycosyltrans_8_dom-fam"/>
</dbReference>
<dbReference type="GO" id="GO:0016740">
    <property type="term" value="F:transferase activity"/>
    <property type="evidence" value="ECO:0007669"/>
    <property type="project" value="UniProtKB-KW"/>
</dbReference>
<dbReference type="InterPro" id="IPR029044">
    <property type="entry name" value="Nucleotide-diphossugar_trans"/>
</dbReference>
<protein>
    <submittedName>
        <fullName evidence="4">Glycosyl transferase family protein</fullName>
    </submittedName>
</protein>
<organism evidence="4 5">
    <name type="scientific">Actinobacillus porcinus</name>
    <dbReference type="NCBI Taxonomy" id="51048"/>
    <lineage>
        <taxon>Bacteria</taxon>
        <taxon>Pseudomonadati</taxon>
        <taxon>Pseudomonadota</taxon>
        <taxon>Gammaproteobacteria</taxon>
        <taxon>Pasteurellales</taxon>
        <taxon>Pasteurellaceae</taxon>
        <taxon>Actinobacillus</taxon>
    </lineage>
</organism>